<feature type="region of interest" description="Disordered" evidence="1">
    <location>
        <begin position="18"/>
        <end position="51"/>
    </location>
</feature>
<gene>
    <name evidence="3" type="ORF">FANTH_2312</name>
</gene>
<keyword evidence="4" id="KW-1185">Reference proteome</keyword>
<keyword evidence="2" id="KW-0732">Signal</keyword>
<evidence type="ECO:0000256" key="1">
    <source>
        <dbReference type="SAM" id="MobiDB-lite"/>
    </source>
</evidence>
<accession>A0A8H4ZUI7</accession>
<organism evidence="3 4">
    <name type="scientific">Fusarium anthophilum</name>
    <dbReference type="NCBI Taxonomy" id="48485"/>
    <lineage>
        <taxon>Eukaryota</taxon>
        <taxon>Fungi</taxon>
        <taxon>Dikarya</taxon>
        <taxon>Ascomycota</taxon>
        <taxon>Pezizomycotina</taxon>
        <taxon>Sordariomycetes</taxon>
        <taxon>Hypocreomycetidae</taxon>
        <taxon>Hypocreales</taxon>
        <taxon>Nectriaceae</taxon>
        <taxon>Fusarium</taxon>
        <taxon>Fusarium fujikuroi species complex</taxon>
    </lineage>
</organism>
<name>A0A8H4ZUI7_9HYPO</name>
<reference evidence="3 4" key="1">
    <citation type="journal article" date="2020" name="BMC Genomics">
        <title>Correction to: Identification and distribution of gene clusters required for synthesis of sphingolipid metabolism inhibitors in diverse species of the filamentous fungus Fusarium.</title>
        <authorList>
            <person name="Kim H.S."/>
            <person name="Lohmar J.M."/>
            <person name="Busman M."/>
            <person name="Brown D.W."/>
            <person name="Naumann T.A."/>
            <person name="Divon H.H."/>
            <person name="Lysoe E."/>
            <person name="Uhlig S."/>
            <person name="Proctor R.H."/>
        </authorList>
    </citation>
    <scope>NUCLEOTIDE SEQUENCE [LARGE SCALE GENOMIC DNA]</scope>
    <source>
        <strain evidence="3 4">NRRL 25214</strain>
    </source>
</reference>
<comment type="caution">
    <text evidence="3">The sequence shown here is derived from an EMBL/GenBank/DDBJ whole genome shotgun (WGS) entry which is preliminary data.</text>
</comment>
<evidence type="ECO:0000313" key="3">
    <source>
        <dbReference type="EMBL" id="KAF5252685.1"/>
    </source>
</evidence>
<feature type="chain" id="PRO_5034378092" evidence="2">
    <location>
        <begin position="18"/>
        <end position="147"/>
    </location>
</feature>
<proteinExistence type="predicted"/>
<evidence type="ECO:0000256" key="2">
    <source>
        <dbReference type="SAM" id="SignalP"/>
    </source>
</evidence>
<feature type="signal peptide" evidence="2">
    <location>
        <begin position="1"/>
        <end position="17"/>
    </location>
</feature>
<dbReference type="Proteomes" id="UP000573603">
    <property type="component" value="Unassembled WGS sequence"/>
</dbReference>
<dbReference type="EMBL" id="JABEVY010000052">
    <property type="protein sequence ID" value="KAF5252685.1"/>
    <property type="molecule type" value="Genomic_DNA"/>
</dbReference>
<evidence type="ECO:0000313" key="4">
    <source>
        <dbReference type="Proteomes" id="UP000573603"/>
    </source>
</evidence>
<protein>
    <submittedName>
        <fullName evidence="3">Uncharacterized protein</fullName>
    </submittedName>
</protein>
<sequence>MLKSLIVAFAFAAMASAASPHQRDQYSDPYPTSIPSGCNPAHPGSCPESTEVALPKPTSIPGGCNPAHPGSCPESTAIPGGCNPAHPGSCPDTTLASLPSSTAIPGGCNPAHPGSCPTPTKPAVVTAGAFRNAVNLAAAVGLVAAVL</sequence>
<dbReference type="AlphaFoldDB" id="A0A8H4ZUI7"/>